<dbReference type="RefSeq" id="WP_229794339.1">
    <property type="nucleotide sequence ID" value="NZ_BMXA01000008.1"/>
</dbReference>
<comment type="caution">
    <text evidence="1">The sequence shown here is derived from an EMBL/GenBank/DDBJ whole genome shotgun (WGS) entry which is preliminary data.</text>
</comment>
<evidence type="ECO:0000313" key="2">
    <source>
        <dbReference type="Proteomes" id="UP000614811"/>
    </source>
</evidence>
<dbReference type="EMBL" id="BMXA01000008">
    <property type="protein sequence ID" value="GHA20400.1"/>
    <property type="molecule type" value="Genomic_DNA"/>
</dbReference>
<name>A0A918S2D4_9GAMM</name>
<protein>
    <recommendedName>
        <fullName evidence="3">DUF723 domain-containing protein</fullName>
    </recommendedName>
</protein>
<organism evidence="1 2">
    <name type="scientific">Arenicella chitinivorans</name>
    <dbReference type="NCBI Taxonomy" id="1329800"/>
    <lineage>
        <taxon>Bacteria</taxon>
        <taxon>Pseudomonadati</taxon>
        <taxon>Pseudomonadota</taxon>
        <taxon>Gammaproteobacteria</taxon>
        <taxon>Arenicellales</taxon>
        <taxon>Arenicellaceae</taxon>
        <taxon>Arenicella</taxon>
    </lineage>
</organism>
<accession>A0A918S2D4</accession>
<sequence>MPKRKTHSEIIAEFFDAHGDYYDYSEVVYINSTTKVKVICPVHGEFQIAPGHHKTGVGCSKCYFDSQRTSKKEFVKRSRDKFGSRYDYSLFEEMPPFGEKTKIRCLEHDEVFLQEPRNHMQGHAGCPKCRSNILSGGGSQVGKFTSQLDLNDAFIEKAKKVHGNTYDYSEYFYESSSKPGKIICSIHGEFYQSPSNHLKGTQCPDCSIEKKKEQTFKRQCKEIGVDYYRALKRRQAGMSEEQIFNKDYIRNGRAINKIKVFNEVYPNIEEAVRQLKPPASSATISRWIEDGISPEEAFERIPNPGYADGIIYLIKNIPTQLSMSDLRYKH</sequence>
<evidence type="ECO:0000313" key="1">
    <source>
        <dbReference type="EMBL" id="GHA20400.1"/>
    </source>
</evidence>
<gene>
    <name evidence="1" type="ORF">GCM10008090_33040</name>
</gene>
<reference evidence="1" key="2">
    <citation type="submission" date="2020-09" db="EMBL/GenBank/DDBJ databases">
        <authorList>
            <person name="Sun Q."/>
            <person name="Kim S."/>
        </authorList>
    </citation>
    <scope>NUCLEOTIDE SEQUENCE</scope>
    <source>
        <strain evidence="1">KCTC 12711</strain>
    </source>
</reference>
<dbReference type="AlphaFoldDB" id="A0A918S2D4"/>
<reference evidence="1" key="1">
    <citation type="journal article" date="2014" name="Int. J. Syst. Evol. Microbiol.">
        <title>Complete genome sequence of Corynebacterium casei LMG S-19264T (=DSM 44701T), isolated from a smear-ripened cheese.</title>
        <authorList>
            <consortium name="US DOE Joint Genome Institute (JGI-PGF)"/>
            <person name="Walter F."/>
            <person name="Albersmeier A."/>
            <person name="Kalinowski J."/>
            <person name="Ruckert C."/>
        </authorList>
    </citation>
    <scope>NUCLEOTIDE SEQUENCE</scope>
    <source>
        <strain evidence="1">KCTC 12711</strain>
    </source>
</reference>
<evidence type="ECO:0008006" key="3">
    <source>
        <dbReference type="Google" id="ProtNLM"/>
    </source>
</evidence>
<keyword evidence="2" id="KW-1185">Reference proteome</keyword>
<dbReference type="Proteomes" id="UP000614811">
    <property type="component" value="Unassembled WGS sequence"/>
</dbReference>
<proteinExistence type="predicted"/>